<protein>
    <submittedName>
        <fullName evidence="1">Uncharacterized protein</fullName>
    </submittedName>
</protein>
<reference evidence="1" key="1">
    <citation type="submission" date="2014-09" db="EMBL/GenBank/DDBJ databases">
        <authorList>
            <person name="Magalhaes I.L.F."/>
            <person name="Oliveira U."/>
            <person name="Santos F.R."/>
            <person name="Vidigal T.H.D.A."/>
            <person name="Brescovit A.D."/>
            <person name="Santos A.J."/>
        </authorList>
    </citation>
    <scope>NUCLEOTIDE SEQUENCE</scope>
    <source>
        <tissue evidence="1">Shoot tissue taken approximately 20 cm above the soil surface</tissue>
    </source>
</reference>
<name>A0A0A9BSN5_ARUDO</name>
<evidence type="ECO:0000313" key="1">
    <source>
        <dbReference type="EMBL" id="JAD64160.1"/>
    </source>
</evidence>
<proteinExistence type="predicted"/>
<dbReference type="EMBL" id="GBRH01233735">
    <property type="protein sequence ID" value="JAD64160.1"/>
    <property type="molecule type" value="Transcribed_RNA"/>
</dbReference>
<accession>A0A0A9BSN5</accession>
<dbReference type="AlphaFoldDB" id="A0A0A9BSN5"/>
<sequence>MPWRDPTYMHKSHLLAASNSAWSVYTQKLQVHYLLSTGQG</sequence>
<reference evidence="1" key="2">
    <citation type="journal article" date="2015" name="Data Brief">
        <title>Shoot transcriptome of the giant reed, Arundo donax.</title>
        <authorList>
            <person name="Barrero R.A."/>
            <person name="Guerrero F.D."/>
            <person name="Moolhuijzen P."/>
            <person name="Goolsby J.A."/>
            <person name="Tidwell J."/>
            <person name="Bellgard S.E."/>
            <person name="Bellgard M.I."/>
        </authorList>
    </citation>
    <scope>NUCLEOTIDE SEQUENCE</scope>
    <source>
        <tissue evidence="1">Shoot tissue taken approximately 20 cm above the soil surface</tissue>
    </source>
</reference>
<organism evidence="1">
    <name type="scientific">Arundo donax</name>
    <name type="common">Giant reed</name>
    <name type="synonym">Donax arundinaceus</name>
    <dbReference type="NCBI Taxonomy" id="35708"/>
    <lineage>
        <taxon>Eukaryota</taxon>
        <taxon>Viridiplantae</taxon>
        <taxon>Streptophyta</taxon>
        <taxon>Embryophyta</taxon>
        <taxon>Tracheophyta</taxon>
        <taxon>Spermatophyta</taxon>
        <taxon>Magnoliopsida</taxon>
        <taxon>Liliopsida</taxon>
        <taxon>Poales</taxon>
        <taxon>Poaceae</taxon>
        <taxon>PACMAD clade</taxon>
        <taxon>Arundinoideae</taxon>
        <taxon>Arundineae</taxon>
        <taxon>Arundo</taxon>
    </lineage>
</organism>